<evidence type="ECO:0000313" key="3">
    <source>
        <dbReference type="Proteomes" id="UP001335648"/>
    </source>
</evidence>
<dbReference type="AlphaFoldDB" id="A0AAN8H9V1"/>
<accession>A0AAN8H9V1</accession>
<name>A0AAN8H9V1_9TELE</name>
<keyword evidence="3" id="KW-1185">Reference proteome</keyword>
<comment type="caution">
    <text evidence="2">The sequence shown here is derived from an EMBL/GenBank/DDBJ whole genome shotgun (WGS) entry which is preliminary data.</text>
</comment>
<proteinExistence type="predicted"/>
<gene>
    <name evidence="2" type="ORF">CesoFtcFv8_005270</name>
</gene>
<evidence type="ECO:0000313" key="2">
    <source>
        <dbReference type="EMBL" id="KAK5907417.1"/>
    </source>
</evidence>
<organism evidence="2 3">
    <name type="scientific">Champsocephalus esox</name>
    <name type="common">pike icefish</name>
    <dbReference type="NCBI Taxonomy" id="159716"/>
    <lineage>
        <taxon>Eukaryota</taxon>
        <taxon>Metazoa</taxon>
        <taxon>Chordata</taxon>
        <taxon>Craniata</taxon>
        <taxon>Vertebrata</taxon>
        <taxon>Euteleostomi</taxon>
        <taxon>Actinopterygii</taxon>
        <taxon>Neopterygii</taxon>
        <taxon>Teleostei</taxon>
        <taxon>Neoteleostei</taxon>
        <taxon>Acanthomorphata</taxon>
        <taxon>Eupercaria</taxon>
        <taxon>Perciformes</taxon>
        <taxon>Notothenioidei</taxon>
        <taxon>Channichthyidae</taxon>
        <taxon>Champsocephalus</taxon>
    </lineage>
</organism>
<dbReference type="EMBL" id="JAULUE010002049">
    <property type="protein sequence ID" value="KAK5907417.1"/>
    <property type="molecule type" value="Genomic_DNA"/>
</dbReference>
<protein>
    <submittedName>
        <fullName evidence="2">Uncharacterized protein</fullName>
    </submittedName>
</protein>
<evidence type="ECO:0000256" key="1">
    <source>
        <dbReference type="SAM" id="MobiDB-lite"/>
    </source>
</evidence>
<feature type="region of interest" description="Disordered" evidence="1">
    <location>
        <begin position="18"/>
        <end position="47"/>
    </location>
</feature>
<sequence length="77" mass="8064">MLRLLYFPYFAREGGVRNVEGVGGGESQHSSQARAEQRSFGEESTGGGVGVAVAAVQGRSREQRAVPDSTALSSPPL</sequence>
<dbReference type="Proteomes" id="UP001335648">
    <property type="component" value="Unassembled WGS sequence"/>
</dbReference>
<reference evidence="2 3" key="1">
    <citation type="journal article" date="2023" name="Mol. Biol. Evol.">
        <title>Genomics of Secondarily Temperate Adaptation in the Only Non-Antarctic Icefish.</title>
        <authorList>
            <person name="Rivera-Colon A.G."/>
            <person name="Rayamajhi N."/>
            <person name="Minhas B.F."/>
            <person name="Madrigal G."/>
            <person name="Bilyk K.T."/>
            <person name="Yoon V."/>
            <person name="Hune M."/>
            <person name="Gregory S."/>
            <person name="Cheng C.H.C."/>
            <person name="Catchen J.M."/>
        </authorList>
    </citation>
    <scope>NUCLEOTIDE SEQUENCE [LARGE SCALE GENOMIC DNA]</scope>
    <source>
        <strain evidence="2">JC2023a</strain>
    </source>
</reference>
<feature type="region of interest" description="Disordered" evidence="1">
    <location>
        <begin position="58"/>
        <end position="77"/>
    </location>
</feature>